<reference evidence="2 3" key="1">
    <citation type="journal article" date="1998" name="Science">
        <title>Genome sequence of the nematode C. elegans: a platform for investigating biology.</title>
        <authorList>
            <consortium name="The C. elegans sequencing consortium"/>
            <person name="Sulson J.E."/>
            <person name="Waterston R."/>
        </authorList>
    </citation>
    <scope>NUCLEOTIDE SEQUENCE [LARGE SCALE GENOMIC DNA]</scope>
    <source>
        <strain evidence="2 3">Bristol N2</strain>
    </source>
</reference>
<dbReference type="InterPro" id="IPR006652">
    <property type="entry name" value="Kelch_1"/>
</dbReference>
<dbReference type="GO" id="GO:0043161">
    <property type="term" value="P:proteasome-mediated ubiquitin-dependent protein catabolic process"/>
    <property type="evidence" value="ECO:0000318"/>
    <property type="project" value="GO_Central"/>
</dbReference>
<dbReference type="PANTHER" id="PTHR45632">
    <property type="entry name" value="LD33804P"/>
    <property type="match status" value="1"/>
</dbReference>
<name>O17700_CAEEL</name>
<dbReference type="PhylomeDB" id="O17700"/>
<evidence type="ECO:0000313" key="4">
    <source>
        <dbReference type="WormBase" id="C53A5.9"/>
    </source>
</evidence>
<organism evidence="2 3">
    <name type="scientific">Caenorhabditis elegans</name>
    <dbReference type="NCBI Taxonomy" id="6239"/>
    <lineage>
        <taxon>Eukaryota</taxon>
        <taxon>Metazoa</taxon>
        <taxon>Ecdysozoa</taxon>
        <taxon>Nematoda</taxon>
        <taxon>Chromadorea</taxon>
        <taxon>Rhabditida</taxon>
        <taxon>Rhabditina</taxon>
        <taxon>Rhabditomorpha</taxon>
        <taxon>Rhabditoidea</taxon>
        <taxon>Rhabditidae</taxon>
        <taxon>Peloderinae</taxon>
        <taxon>Caenorhabditis</taxon>
    </lineage>
</organism>
<evidence type="ECO:0000256" key="1">
    <source>
        <dbReference type="ARBA" id="ARBA00022441"/>
    </source>
</evidence>
<dbReference type="FunCoup" id="O17700">
    <property type="interactions" value="2"/>
</dbReference>
<dbReference type="PIR" id="T20168">
    <property type="entry name" value="T20168"/>
</dbReference>
<proteinExistence type="predicted"/>
<dbReference type="InParanoid" id="O17700"/>
<dbReference type="AlphaFoldDB" id="O17700"/>
<dbReference type="PANTHER" id="PTHR45632:SF26">
    <property type="entry name" value="BTB DOMAIN-CONTAINING PROTEIN"/>
    <property type="match status" value="1"/>
</dbReference>
<dbReference type="Proteomes" id="UP000001940">
    <property type="component" value="Chromosome V"/>
</dbReference>
<dbReference type="SMR" id="O17700"/>
<dbReference type="HOGENOM" id="CLU_615745_0_0_1"/>
<dbReference type="KEGG" id="cel:CELE_C53A5.9"/>
<dbReference type="GO" id="GO:1990756">
    <property type="term" value="F:ubiquitin-like ligase-substrate adaptor activity"/>
    <property type="evidence" value="ECO:0000318"/>
    <property type="project" value="GO_Central"/>
</dbReference>
<dbReference type="OrthoDB" id="5803581at2759"/>
<protein>
    <submittedName>
        <fullName evidence="2">Kelch repeat protein</fullName>
    </submittedName>
</protein>
<dbReference type="PaxDb" id="6239-C53A5.9"/>
<dbReference type="UCSC" id="C53A5.9">
    <property type="organism name" value="c. elegans"/>
</dbReference>
<dbReference type="WormBase" id="C53A5.9">
    <property type="protein sequence ID" value="CE47626"/>
    <property type="gene ID" value="WBGene00008267"/>
</dbReference>
<accession>O17700</accession>
<evidence type="ECO:0000313" key="3">
    <source>
        <dbReference type="Proteomes" id="UP000001940"/>
    </source>
</evidence>
<dbReference type="EMBL" id="BX284605">
    <property type="protein sequence ID" value="CAB03989.2"/>
    <property type="molecule type" value="Genomic_DNA"/>
</dbReference>
<dbReference type="Bgee" id="WBGene00008267">
    <property type="expression patterns" value="Expressed in embryo and 2 other cell types or tissues"/>
</dbReference>
<keyword evidence="1" id="KW-0880">Kelch repeat</keyword>
<dbReference type="SMART" id="SM00612">
    <property type="entry name" value="Kelch"/>
    <property type="match status" value="5"/>
</dbReference>
<dbReference type="eggNOG" id="KOG4441">
    <property type="taxonomic scope" value="Eukaryota"/>
</dbReference>
<dbReference type="SUPFAM" id="SSF117281">
    <property type="entry name" value="Kelch motif"/>
    <property type="match status" value="1"/>
</dbReference>
<keyword evidence="3" id="KW-1185">Reference proteome</keyword>
<dbReference type="Gene3D" id="2.120.10.80">
    <property type="entry name" value="Kelch-type beta propeller"/>
    <property type="match status" value="1"/>
</dbReference>
<dbReference type="GO" id="GO:0005737">
    <property type="term" value="C:cytoplasm"/>
    <property type="evidence" value="ECO:0000318"/>
    <property type="project" value="GO_Central"/>
</dbReference>
<gene>
    <name evidence="2 4" type="ORF">C53A5.9</name>
    <name evidence="2" type="ORF">CELE_C53A5.9</name>
</gene>
<dbReference type="RefSeq" id="NP_506605.2">
    <property type="nucleotide sequence ID" value="NM_074204.5"/>
</dbReference>
<dbReference type="STRING" id="6239.C53A5.9.1"/>
<dbReference type="GO" id="GO:0031463">
    <property type="term" value="C:Cul3-RING ubiquitin ligase complex"/>
    <property type="evidence" value="ECO:0000318"/>
    <property type="project" value="GO_Central"/>
</dbReference>
<dbReference type="PRINTS" id="PR00501">
    <property type="entry name" value="KELCHREPEAT"/>
</dbReference>
<evidence type="ECO:0000313" key="2">
    <source>
        <dbReference type="EMBL" id="CAB03989.2"/>
    </source>
</evidence>
<sequence length="445" mass="50107">MDFLSSVILPSHTKNASQSVTALDELKTPSSEVADAWDVCDQPLEYQDAQFSESEMETQMKELEDCSIEASRVFLENLQKSFKLMKLLQLTQSLNPQESSYNRKIISTEMKKINDTVSQLKYAGKRIEMINEHLEKHRFTGKDGDAFLEPNMDPVLIADQAQSAHKPLLIGSFDPKTQKYKPIGRLPDPRANFAVASSKTNLYVIGGTHNGQFLNKFEYYNQKKNARCMGANLNHKRTKPAAGFHNGALYVVGGYDSIYLSSVELYDLEEGTWKNGPSLNNCRANAAVVACYGEIFVLGGFNGKSNEESIEKISASGNEFEIFGEMEGGRSGFGACVFQGRIYIAGGWSNTRNTLKSVRSYDPYTKTWRDEPSMKNARKAFTLHATNEAIYAIRGYDEESALLDQIERFDPKKLKWSIVPSKPHVPPTSYNYEKYYAEMSDNYSK</sequence>
<dbReference type="InterPro" id="IPR015915">
    <property type="entry name" value="Kelch-typ_b-propeller"/>
</dbReference>
<dbReference type="AGR" id="WB:WBGene00008267"/>
<dbReference type="GeneID" id="183739"/>
<dbReference type="CTD" id="183739"/>
<dbReference type="Pfam" id="PF01344">
    <property type="entry name" value="Kelch_1"/>
    <property type="match status" value="5"/>
</dbReference>